<evidence type="ECO:0000313" key="2">
    <source>
        <dbReference type="Proteomes" id="UP000242444"/>
    </source>
</evidence>
<dbReference type="AlphaFoldDB" id="A0A263D0I4"/>
<evidence type="ECO:0008006" key="3">
    <source>
        <dbReference type="Google" id="ProtNLM"/>
    </source>
</evidence>
<organism evidence="1 2">
    <name type="scientific">Amycolatopsis antarctica</name>
    <dbReference type="NCBI Taxonomy" id="1854586"/>
    <lineage>
        <taxon>Bacteria</taxon>
        <taxon>Bacillati</taxon>
        <taxon>Actinomycetota</taxon>
        <taxon>Actinomycetes</taxon>
        <taxon>Pseudonocardiales</taxon>
        <taxon>Pseudonocardiaceae</taxon>
        <taxon>Amycolatopsis</taxon>
    </lineage>
</organism>
<proteinExistence type="predicted"/>
<dbReference type="EMBL" id="NKYE01000011">
    <property type="protein sequence ID" value="OZM71729.1"/>
    <property type="molecule type" value="Genomic_DNA"/>
</dbReference>
<dbReference type="Pfam" id="PF14350">
    <property type="entry name" value="Beta_protein"/>
    <property type="match status" value="1"/>
</dbReference>
<keyword evidence="2" id="KW-1185">Reference proteome</keyword>
<reference evidence="1 2" key="1">
    <citation type="submission" date="2017-07" db="EMBL/GenBank/DDBJ databases">
        <title>Amycolatopsis antarcticus sp. nov., isolated from the surface of an Antarcticus brown macroalga.</title>
        <authorList>
            <person name="Wang J."/>
            <person name="Leiva S."/>
            <person name="Huang J."/>
            <person name="Huang Y."/>
        </authorList>
    </citation>
    <scope>NUCLEOTIDE SEQUENCE [LARGE SCALE GENOMIC DNA]</scope>
    <source>
        <strain evidence="1 2">AU-G6</strain>
    </source>
</reference>
<comment type="caution">
    <text evidence="1">The sequence shown here is derived from an EMBL/GenBank/DDBJ whole genome shotgun (WGS) entry which is preliminary data.</text>
</comment>
<accession>A0A263D0I4</accession>
<evidence type="ECO:0000313" key="1">
    <source>
        <dbReference type="EMBL" id="OZM71729.1"/>
    </source>
</evidence>
<protein>
    <recommendedName>
        <fullName evidence="3">Beta protein</fullName>
    </recommendedName>
</protein>
<dbReference type="Proteomes" id="UP000242444">
    <property type="component" value="Unassembled WGS sequence"/>
</dbReference>
<name>A0A263D0I4_9PSEU</name>
<dbReference type="InterPro" id="IPR025683">
    <property type="entry name" value="Protein_beta"/>
</dbReference>
<gene>
    <name evidence="1" type="ORF">CFN78_18015</name>
</gene>
<dbReference type="InParanoid" id="A0A263D0I4"/>
<sequence length="362" mass="39816">MAVMMPVPRSFHTLIALRAKQGEFAALNQLNTADDVRQVQPLLEFEANGMTPAKQLIEVEAVVRHLHRLGRHAMLDASDTVGKTGFGNGTAGAVGELVDRLSRQADLFDNDATVPFIPVIRSDATQSAASTTSRLCQELGAGGALRIRTIGATADQYEQLFRWLHVEPADLDLIVDLRYVDQAGARLTEDIAATLDTLSLFGPFRSRSLLCGSVPSSLKETAIWEAPRVEEQLWASVAQGGYADLHLGDYGVVHPLTGPGFRSKHVSVKYTCPYHWLYIRQRMAEPEDAVEKYEENVRAHTFRIVFREVVESDSFFGPDFSWGDREILDAAEGRGHGLGSTTKPVAFATSHHLSYLAKRTAA</sequence>